<dbReference type="PROSITE" id="PS50949">
    <property type="entry name" value="HTH_GNTR"/>
    <property type="match status" value="1"/>
</dbReference>
<protein>
    <submittedName>
        <fullName evidence="5">Transcriptional regulator, GntR family</fullName>
    </submittedName>
</protein>
<sequence>MCAKPVDTAAKSLPEGGKARRVYLQLLDGITRGTYPDGAALPAEQRLCVELGVSRVTLRRALDALEAEGLIDRRAGAGTRVRTPQQKPKMSADFSTLMPQLVQMGHETTARLLSFSYGVPPAAVANAMRISPTALVQTATRLRLIDGQPFSHLTTYVPEHIARNYSESELATSPLFRLLERSGVEVETADQSVSATLAGPEVAGHLGLSVGAPLLTLNRVVRDAEGRGVEYLAALYRPDMFKLQMTLSRVGAGDARHWEPVVNPTRAEAAE</sequence>
<dbReference type="InterPro" id="IPR011663">
    <property type="entry name" value="UTRA"/>
</dbReference>
<dbReference type="RefSeq" id="WP_007204787.1">
    <property type="nucleotide sequence ID" value="NZ_CH672414.1"/>
</dbReference>
<dbReference type="Pfam" id="PF07702">
    <property type="entry name" value="UTRA"/>
    <property type="match status" value="1"/>
</dbReference>
<dbReference type="InterPro" id="IPR050679">
    <property type="entry name" value="Bact_HTH_transcr_reg"/>
</dbReference>
<dbReference type="OrthoDB" id="7173258at2"/>
<dbReference type="Gene3D" id="3.40.1410.10">
    <property type="entry name" value="Chorismate lyase-like"/>
    <property type="match status" value="1"/>
</dbReference>
<dbReference type="SUPFAM" id="SSF64288">
    <property type="entry name" value="Chorismate lyase-like"/>
    <property type="match status" value="1"/>
</dbReference>
<dbReference type="GO" id="GO:0003700">
    <property type="term" value="F:DNA-binding transcription factor activity"/>
    <property type="evidence" value="ECO:0007669"/>
    <property type="project" value="InterPro"/>
</dbReference>
<dbReference type="HOGENOM" id="CLU_063236_2_2_5"/>
<evidence type="ECO:0000259" key="4">
    <source>
        <dbReference type="PROSITE" id="PS50949"/>
    </source>
</evidence>
<dbReference type="PANTHER" id="PTHR44846:SF1">
    <property type="entry name" value="MANNOSYL-D-GLYCERATE TRANSPORT_METABOLISM SYSTEM REPRESSOR MNGR-RELATED"/>
    <property type="match status" value="1"/>
</dbReference>
<accession>A3V5S5</accession>
<comment type="caution">
    <text evidence="5">The sequence shown here is derived from an EMBL/GenBank/DDBJ whole genome shotgun (WGS) entry which is preliminary data.</text>
</comment>
<evidence type="ECO:0000256" key="3">
    <source>
        <dbReference type="ARBA" id="ARBA00023163"/>
    </source>
</evidence>
<dbReference type="SUPFAM" id="SSF46785">
    <property type="entry name" value="Winged helix' DNA-binding domain"/>
    <property type="match status" value="1"/>
</dbReference>
<reference evidence="5 6" key="1">
    <citation type="submission" date="2006-01" db="EMBL/GenBank/DDBJ databases">
        <authorList>
            <person name="Hagstrom A."/>
            <person name="Ferriera S."/>
            <person name="Johnson J."/>
            <person name="Kravitz S."/>
            <person name="Halpern A."/>
            <person name="Remington K."/>
            <person name="Beeson K."/>
            <person name="Tran B."/>
            <person name="Rogers Y.-H."/>
            <person name="Friedman R."/>
            <person name="Venter J.C."/>
        </authorList>
    </citation>
    <scope>NUCLEOTIDE SEQUENCE [LARGE SCALE GENOMIC DNA]</scope>
    <source>
        <strain evidence="5 6">SKA53</strain>
    </source>
</reference>
<dbReference type="Pfam" id="PF00392">
    <property type="entry name" value="GntR"/>
    <property type="match status" value="1"/>
</dbReference>
<dbReference type="PRINTS" id="PR00035">
    <property type="entry name" value="HTHGNTR"/>
</dbReference>
<dbReference type="InterPro" id="IPR000524">
    <property type="entry name" value="Tscrpt_reg_HTH_GntR"/>
</dbReference>
<evidence type="ECO:0000256" key="2">
    <source>
        <dbReference type="ARBA" id="ARBA00023125"/>
    </source>
</evidence>
<dbReference type="InterPro" id="IPR036390">
    <property type="entry name" value="WH_DNA-bd_sf"/>
</dbReference>
<dbReference type="CDD" id="cd07377">
    <property type="entry name" value="WHTH_GntR"/>
    <property type="match status" value="1"/>
</dbReference>
<keyword evidence="2" id="KW-0238">DNA-binding</keyword>
<evidence type="ECO:0000313" key="5">
    <source>
        <dbReference type="EMBL" id="EAQ06249.1"/>
    </source>
</evidence>
<proteinExistence type="predicted"/>
<dbReference type="SMART" id="SM00866">
    <property type="entry name" value="UTRA"/>
    <property type="match status" value="1"/>
</dbReference>
<dbReference type="InterPro" id="IPR036388">
    <property type="entry name" value="WH-like_DNA-bd_sf"/>
</dbReference>
<dbReference type="Gene3D" id="1.10.10.10">
    <property type="entry name" value="Winged helix-like DNA-binding domain superfamily/Winged helix DNA-binding domain"/>
    <property type="match status" value="1"/>
</dbReference>
<dbReference type="AlphaFoldDB" id="A3V5S5"/>
<dbReference type="STRING" id="314232.SKA53_04158"/>
<evidence type="ECO:0000313" key="6">
    <source>
        <dbReference type="Proteomes" id="UP000004507"/>
    </source>
</evidence>
<dbReference type="GO" id="GO:0045892">
    <property type="term" value="P:negative regulation of DNA-templated transcription"/>
    <property type="evidence" value="ECO:0007669"/>
    <property type="project" value="TreeGrafter"/>
</dbReference>
<feature type="domain" description="HTH gntR-type" evidence="4">
    <location>
        <begin position="16"/>
        <end position="84"/>
    </location>
</feature>
<dbReference type="SMART" id="SM00345">
    <property type="entry name" value="HTH_GNTR"/>
    <property type="match status" value="1"/>
</dbReference>
<evidence type="ECO:0000256" key="1">
    <source>
        <dbReference type="ARBA" id="ARBA00023015"/>
    </source>
</evidence>
<keyword evidence="1" id="KW-0805">Transcription regulation</keyword>
<dbReference type="EMBL" id="AAMS01000005">
    <property type="protein sequence ID" value="EAQ06249.1"/>
    <property type="molecule type" value="Genomic_DNA"/>
</dbReference>
<name>A3V5S5_9RHOB</name>
<keyword evidence="3" id="KW-0804">Transcription</keyword>
<keyword evidence="6" id="KW-1185">Reference proteome</keyword>
<dbReference type="eggNOG" id="COG2188">
    <property type="taxonomic scope" value="Bacteria"/>
</dbReference>
<organism evidence="5 6">
    <name type="scientific">Yoonia vestfoldensis SKA53</name>
    <dbReference type="NCBI Taxonomy" id="314232"/>
    <lineage>
        <taxon>Bacteria</taxon>
        <taxon>Pseudomonadati</taxon>
        <taxon>Pseudomonadota</taxon>
        <taxon>Alphaproteobacteria</taxon>
        <taxon>Rhodobacterales</taxon>
        <taxon>Paracoccaceae</taxon>
        <taxon>Yoonia</taxon>
    </lineage>
</organism>
<dbReference type="Proteomes" id="UP000004507">
    <property type="component" value="Unassembled WGS sequence"/>
</dbReference>
<dbReference type="PANTHER" id="PTHR44846">
    <property type="entry name" value="MANNOSYL-D-GLYCERATE TRANSPORT/METABOLISM SYSTEM REPRESSOR MNGR-RELATED"/>
    <property type="match status" value="1"/>
</dbReference>
<dbReference type="InterPro" id="IPR028978">
    <property type="entry name" value="Chorismate_lyase_/UTRA_dom_sf"/>
</dbReference>
<gene>
    <name evidence="5" type="ORF">SKA53_04158</name>
</gene>
<dbReference type="GO" id="GO:0003677">
    <property type="term" value="F:DNA binding"/>
    <property type="evidence" value="ECO:0007669"/>
    <property type="project" value="UniProtKB-KW"/>
</dbReference>